<proteinExistence type="predicted"/>
<dbReference type="SUPFAM" id="SSF50494">
    <property type="entry name" value="Trypsin-like serine proteases"/>
    <property type="match status" value="2"/>
</dbReference>
<reference evidence="2" key="1">
    <citation type="submission" date="2016-02" db="EMBL/GenBank/DDBJ databases">
        <title>Comparative genomics of biotechnologically important yeasts.</title>
        <authorList>
            <consortium name="DOE Joint Genome Institute"/>
            <person name="Riley R."/>
            <person name="Haridas S."/>
            <person name="Wolfe K.H."/>
            <person name="Lopes M.R."/>
            <person name="Hittinger C.T."/>
            <person name="Goker M."/>
            <person name="Salamov A."/>
            <person name="Wisecaver J."/>
            <person name="Long T.M."/>
            <person name="Aerts A.L."/>
            <person name="Barry K."/>
            <person name="Choi C."/>
            <person name="Clum A."/>
            <person name="Coughlan A.Y."/>
            <person name="Deshpande S."/>
            <person name="Douglass A.P."/>
            <person name="Hanson S.J."/>
            <person name="Klenk H.-P."/>
            <person name="Labutti K."/>
            <person name="Lapidus A."/>
            <person name="Lindquist E."/>
            <person name="Lipzen A."/>
            <person name="Meier-Kolthoff J.P."/>
            <person name="Ohm R.A."/>
            <person name="Otillar R.P."/>
            <person name="Pangilinan J."/>
            <person name="Peng Y."/>
            <person name="Rokas A."/>
            <person name="Rosa C.A."/>
            <person name="Scheuner C."/>
            <person name="Sibirny A.A."/>
            <person name="Slot J.C."/>
            <person name="Stielow J.B."/>
            <person name="Sun H."/>
            <person name="Kurtzman C.P."/>
            <person name="Blackwell M."/>
            <person name="Jeffries T.W."/>
            <person name="Grigoriev I.V."/>
        </authorList>
    </citation>
    <scope>NUCLEOTIDE SEQUENCE [LARGE SCALE GENOMIC DNA]</scope>
    <source>
        <strain evidence="2">NRRL Y-17796</strain>
    </source>
</reference>
<dbReference type="PANTHER" id="PTHR21004">
    <property type="entry name" value="SERINE PROTEASE-RELATED"/>
    <property type="match status" value="1"/>
</dbReference>
<gene>
    <name evidence="1" type="ORF">CANCADRAFT_147655</name>
</gene>
<evidence type="ECO:0000313" key="1">
    <source>
        <dbReference type="EMBL" id="ODV92680.1"/>
    </source>
</evidence>
<dbReference type="GO" id="GO:0031998">
    <property type="term" value="P:regulation of fatty acid beta-oxidation"/>
    <property type="evidence" value="ECO:0007669"/>
    <property type="project" value="TreeGrafter"/>
</dbReference>
<dbReference type="Pfam" id="PF13365">
    <property type="entry name" value="Trypsin_2"/>
    <property type="match status" value="1"/>
</dbReference>
<name>A0A1E4TLP0_9ASCO</name>
<dbReference type="Proteomes" id="UP000095023">
    <property type="component" value="Unassembled WGS sequence"/>
</dbReference>
<dbReference type="InterPro" id="IPR009003">
    <property type="entry name" value="Peptidase_S1_PA"/>
</dbReference>
<dbReference type="InterPro" id="IPR039245">
    <property type="entry name" value="TYSND1/DEG15"/>
</dbReference>
<dbReference type="GO" id="GO:0005777">
    <property type="term" value="C:peroxisome"/>
    <property type="evidence" value="ECO:0007669"/>
    <property type="project" value="InterPro"/>
</dbReference>
<dbReference type="PANTHER" id="PTHR21004:SF0">
    <property type="entry name" value="PEROXISOMAL LEADER PEPTIDE-PROCESSING PROTEASE"/>
    <property type="match status" value="1"/>
</dbReference>
<dbReference type="Gene3D" id="2.40.10.120">
    <property type="match status" value="1"/>
</dbReference>
<dbReference type="EMBL" id="KV453841">
    <property type="protein sequence ID" value="ODV92680.1"/>
    <property type="molecule type" value="Genomic_DNA"/>
</dbReference>
<keyword evidence="2" id="KW-1185">Reference proteome</keyword>
<organism evidence="1 2">
    <name type="scientific">Tortispora caseinolytica NRRL Y-17796</name>
    <dbReference type="NCBI Taxonomy" id="767744"/>
    <lineage>
        <taxon>Eukaryota</taxon>
        <taxon>Fungi</taxon>
        <taxon>Dikarya</taxon>
        <taxon>Ascomycota</taxon>
        <taxon>Saccharomycotina</taxon>
        <taxon>Trigonopsidomycetes</taxon>
        <taxon>Trigonopsidales</taxon>
        <taxon>Trigonopsidaceae</taxon>
        <taxon>Tortispora</taxon>
    </lineage>
</organism>
<dbReference type="AlphaFoldDB" id="A0A1E4TLP0"/>
<dbReference type="GO" id="GO:0016485">
    <property type="term" value="P:protein processing"/>
    <property type="evidence" value="ECO:0007669"/>
    <property type="project" value="InterPro"/>
</dbReference>
<dbReference type="OrthoDB" id="17845at2759"/>
<evidence type="ECO:0008006" key="3">
    <source>
        <dbReference type="Google" id="ProtNLM"/>
    </source>
</evidence>
<dbReference type="GO" id="GO:0004252">
    <property type="term" value="F:serine-type endopeptidase activity"/>
    <property type="evidence" value="ECO:0007669"/>
    <property type="project" value="InterPro"/>
</dbReference>
<evidence type="ECO:0000313" key="2">
    <source>
        <dbReference type="Proteomes" id="UP000095023"/>
    </source>
</evidence>
<accession>A0A1E4TLP0</accession>
<sequence>MNMSKSEGWNVQTDRENLNKVWQFENLISRASHSLNTDACFSRRQNRSEKEKRRKLENNAKIQKADALYKLWRLMKISSGYSEVPRWALHLAATEQCSLSSPATSAAKKAMKYQPCCIIVQFIITWKSFFKNALDESRRLLPGFEIAALHANNISEDMTEWVPLEIHSIVAMNPLPLWFQKLLSMGFKLHPEEDMNLVVLLPLAPFNATPRPFRTAEVRAGDLLHIHGAPFAAANSALFTGYQGRAYVSYSGDLIFSDFDFLYGLQGGVATTPDHACVGLVLGSLSKGTDVGRVTVIVPWKLVTRVLRSTLDISDNDAELMVTDLPYIPMKSVPCVRVVYGQRASWGSAVLLDSRTLVTSRHVVGIGYTSITALFPQEDAKDPQKIPCTVIGSPIENLDIIFLRLTVEVLAAPVEFELFPHTAQRSVSVGYGLFPPTATPTPMNPLLSFGEVSKVFRMKVLPNSRRAIPAMIMTSSACYSGASGGGLFTTSGKLLGIITSNGKVTATSEVFPHLGFVIPSSLVKMAWTSLHHVASPLRTTSRLKSLWDLEPTHKPLRPKL</sequence>
<protein>
    <recommendedName>
        <fullName evidence="3">Peroxisomal leader peptide-processing protease</fullName>
    </recommendedName>
</protein>